<accession>A0A0S4QME6</accession>
<evidence type="ECO:0000256" key="1">
    <source>
        <dbReference type="SAM" id="MobiDB-lite"/>
    </source>
</evidence>
<evidence type="ECO:0000313" key="3">
    <source>
        <dbReference type="Proteomes" id="UP000198802"/>
    </source>
</evidence>
<gene>
    <name evidence="2" type="ORF">Ga0074812_10794</name>
</gene>
<protein>
    <submittedName>
        <fullName evidence="2">Uncharacterized protein</fullName>
    </submittedName>
</protein>
<sequence length="96" mass="10179">MDQDAGLALPAVLLSELASGDAQVDRDRRRRLRTSLQKKLANNSSRDSNDARKFAACLTARLRTAFVAAPDAPEPTRCARSPTPPSSSLGRAGSSA</sequence>
<proteinExistence type="predicted"/>
<dbReference type="Proteomes" id="UP000198802">
    <property type="component" value="Unassembled WGS sequence"/>
</dbReference>
<evidence type="ECO:0000313" key="2">
    <source>
        <dbReference type="EMBL" id="CUU56210.1"/>
    </source>
</evidence>
<reference evidence="3" key="1">
    <citation type="submission" date="2015-11" db="EMBL/GenBank/DDBJ databases">
        <authorList>
            <person name="Varghese N."/>
        </authorList>
    </citation>
    <scope>NUCLEOTIDE SEQUENCE [LARGE SCALE GENOMIC DNA]</scope>
    <source>
        <strain evidence="3">DSM 45899</strain>
    </source>
</reference>
<name>A0A0S4QME6_9ACTN</name>
<keyword evidence="3" id="KW-1185">Reference proteome</keyword>
<organism evidence="2 3">
    <name type="scientific">Parafrankia irregularis</name>
    <dbReference type="NCBI Taxonomy" id="795642"/>
    <lineage>
        <taxon>Bacteria</taxon>
        <taxon>Bacillati</taxon>
        <taxon>Actinomycetota</taxon>
        <taxon>Actinomycetes</taxon>
        <taxon>Frankiales</taxon>
        <taxon>Frankiaceae</taxon>
        <taxon>Parafrankia</taxon>
    </lineage>
</organism>
<dbReference type="AlphaFoldDB" id="A0A0S4QME6"/>
<feature type="region of interest" description="Disordered" evidence="1">
    <location>
        <begin position="70"/>
        <end position="96"/>
    </location>
</feature>
<feature type="compositionally biased region" description="Polar residues" evidence="1">
    <location>
        <begin position="86"/>
        <end position="96"/>
    </location>
</feature>
<dbReference type="EMBL" id="FAOZ01000007">
    <property type="protein sequence ID" value="CUU56210.1"/>
    <property type="molecule type" value="Genomic_DNA"/>
</dbReference>